<dbReference type="Proteomes" id="UP001500074">
    <property type="component" value="Unassembled WGS sequence"/>
</dbReference>
<reference evidence="2" key="1">
    <citation type="journal article" date="2019" name="Int. J. Syst. Evol. Microbiol.">
        <title>The Global Catalogue of Microorganisms (GCM) 10K type strain sequencing project: providing services to taxonomists for standard genome sequencing and annotation.</title>
        <authorList>
            <consortium name="The Broad Institute Genomics Platform"/>
            <consortium name="The Broad Institute Genome Sequencing Center for Infectious Disease"/>
            <person name="Wu L."/>
            <person name="Ma J."/>
        </authorList>
    </citation>
    <scope>NUCLEOTIDE SEQUENCE [LARGE SCALE GENOMIC DNA]</scope>
    <source>
        <strain evidence="2">JCM 18472</strain>
    </source>
</reference>
<comment type="caution">
    <text evidence="1">The sequence shown here is derived from an EMBL/GenBank/DDBJ whole genome shotgun (WGS) entry which is preliminary data.</text>
</comment>
<dbReference type="RefSeq" id="WP_031383218.1">
    <property type="nucleotide sequence ID" value="NZ_BAABKI010000018.1"/>
</dbReference>
<proteinExistence type="predicted"/>
<keyword evidence="2" id="KW-1185">Reference proteome</keyword>
<name>A0ABP9RE90_9GAMM</name>
<organism evidence="1 2">
    <name type="scientific">Modicisalibacter zincidurans</name>
    <dbReference type="NCBI Taxonomy" id="1178777"/>
    <lineage>
        <taxon>Bacteria</taxon>
        <taxon>Pseudomonadati</taxon>
        <taxon>Pseudomonadota</taxon>
        <taxon>Gammaproteobacteria</taxon>
        <taxon>Oceanospirillales</taxon>
        <taxon>Halomonadaceae</taxon>
        <taxon>Modicisalibacter</taxon>
    </lineage>
</organism>
<dbReference type="EMBL" id="BAABKI010000018">
    <property type="protein sequence ID" value="GAA5175084.1"/>
    <property type="molecule type" value="Genomic_DNA"/>
</dbReference>
<sequence>MSQIDQAAGLRRWAQAGLGSQPEQHQELETKATVAPAVASRVLMIVGLAGGENASLQPVHDALQRWREQGQRWVGEPEQWRLVPIAVDSPHLATLLGQQGHWALWVGGEGDGFRRAYRTLKRLAQRGGPKRLLLVHPPFASRAGLLSNLQQAAAEFLGLELWIVPLPRRPRLPSEASR</sequence>
<evidence type="ECO:0000313" key="1">
    <source>
        <dbReference type="EMBL" id="GAA5175084.1"/>
    </source>
</evidence>
<gene>
    <name evidence="1" type="ORF">GCM10023342_17610</name>
</gene>
<accession>A0ABP9RE90</accession>
<evidence type="ECO:0000313" key="2">
    <source>
        <dbReference type="Proteomes" id="UP001500074"/>
    </source>
</evidence>
<protein>
    <submittedName>
        <fullName evidence="1">Uncharacterized protein</fullName>
    </submittedName>
</protein>